<evidence type="ECO:0000259" key="14">
    <source>
        <dbReference type="PROSITE" id="PS50052"/>
    </source>
</evidence>
<comment type="function">
    <text evidence="1 13">Essential for recycling GMP and indirectly, cGMP.</text>
</comment>
<dbReference type="KEGG" id="dao:Desac_0841"/>
<dbReference type="STRING" id="880072.Desac_0841"/>
<dbReference type="EC" id="2.7.4.8" evidence="4 13"/>
<evidence type="ECO:0000256" key="6">
    <source>
        <dbReference type="ARBA" id="ARBA00022490"/>
    </source>
</evidence>
<comment type="similarity">
    <text evidence="3 13">Belongs to the guanylate kinase family.</text>
</comment>
<sequence length="199" mass="22762">MAGQIFVVSGASGSGKTSLVRALQESDAKLGFSVSYTTRKPRSGEVHGEDYFFVKLDEFQQLIQDGLLIEYVKQFGNYYGTSRPWIEEALKGGQDLLFDVEIHGAKALKNHFPQGKYIFILPPSLTELERRLRQRGSLPETELRQRLARVRQEVKQITWYDYLIINDDFNEAVLQLQAVIIAARSETSQVWPAIRHAWD</sequence>
<keyword evidence="8 13" id="KW-0547">Nucleotide-binding</keyword>
<dbReference type="NCBIfam" id="TIGR03263">
    <property type="entry name" value="guanyl_kin"/>
    <property type="match status" value="1"/>
</dbReference>
<keyword evidence="10 13" id="KW-0067">ATP-binding</keyword>
<evidence type="ECO:0000256" key="8">
    <source>
        <dbReference type="ARBA" id="ARBA00022741"/>
    </source>
</evidence>
<evidence type="ECO:0000256" key="4">
    <source>
        <dbReference type="ARBA" id="ARBA00012961"/>
    </source>
</evidence>
<evidence type="ECO:0000256" key="11">
    <source>
        <dbReference type="ARBA" id="ARBA00030128"/>
    </source>
</evidence>
<dbReference type="GO" id="GO:0005829">
    <property type="term" value="C:cytosol"/>
    <property type="evidence" value="ECO:0007669"/>
    <property type="project" value="TreeGrafter"/>
</dbReference>
<dbReference type="FunFam" id="3.30.63.10:FF:000005">
    <property type="entry name" value="Guanylate kinase"/>
    <property type="match status" value="1"/>
</dbReference>
<evidence type="ECO:0000256" key="2">
    <source>
        <dbReference type="ARBA" id="ARBA00004496"/>
    </source>
</evidence>
<dbReference type="InterPro" id="IPR008144">
    <property type="entry name" value="Guanylate_kin-like_dom"/>
</dbReference>
<gene>
    <name evidence="13" type="primary">gmk</name>
    <name evidence="15" type="ordered locus">Desac_0841</name>
</gene>
<dbReference type="OrthoDB" id="9808150at2"/>
<dbReference type="InterPro" id="IPR008145">
    <property type="entry name" value="GK/Ca_channel_bsu"/>
</dbReference>
<keyword evidence="16" id="KW-1185">Reference proteome</keyword>
<dbReference type="PANTHER" id="PTHR23117">
    <property type="entry name" value="GUANYLATE KINASE-RELATED"/>
    <property type="match status" value="1"/>
</dbReference>
<accession>F2NGU8</accession>
<dbReference type="GO" id="GO:0005524">
    <property type="term" value="F:ATP binding"/>
    <property type="evidence" value="ECO:0007669"/>
    <property type="project" value="UniProtKB-UniRule"/>
</dbReference>
<keyword evidence="6 13" id="KW-0963">Cytoplasm</keyword>
<dbReference type="PROSITE" id="PS00856">
    <property type="entry name" value="GUANYLATE_KINASE_1"/>
    <property type="match status" value="1"/>
</dbReference>
<dbReference type="InterPro" id="IPR027417">
    <property type="entry name" value="P-loop_NTPase"/>
</dbReference>
<dbReference type="PROSITE" id="PS50052">
    <property type="entry name" value="GUANYLATE_KINASE_2"/>
    <property type="match status" value="1"/>
</dbReference>
<dbReference type="RefSeq" id="WP_013705832.1">
    <property type="nucleotide sequence ID" value="NC_015388.1"/>
</dbReference>
<evidence type="ECO:0000256" key="7">
    <source>
        <dbReference type="ARBA" id="ARBA00022679"/>
    </source>
</evidence>
<dbReference type="Pfam" id="PF00625">
    <property type="entry name" value="Guanylate_kin"/>
    <property type="match status" value="1"/>
</dbReference>
<evidence type="ECO:0000256" key="3">
    <source>
        <dbReference type="ARBA" id="ARBA00005790"/>
    </source>
</evidence>
<comment type="catalytic activity">
    <reaction evidence="12 13">
        <text>GMP + ATP = GDP + ADP</text>
        <dbReference type="Rhea" id="RHEA:20780"/>
        <dbReference type="ChEBI" id="CHEBI:30616"/>
        <dbReference type="ChEBI" id="CHEBI:58115"/>
        <dbReference type="ChEBI" id="CHEBI:58189"/>
        <dbReference type="ChEBI" id="CHEBI:456216"/>
        <dbReference type="EC" id="2.7.4.8"/>
    </reaction>
</comment>
<reference evidence="15 16" key="1">
    <citation type="journal article" date="2011" name="Stand. Genomic Sci.">
        <title>Complete genome sequence of the acetate-degrading sulfate reducer Desulfobacca acetoxidans type strain (ASRB2).</title>
        <authorList>
            <person name="Goker M."/>
            <person name="Teshima H."/>
            <person name="Lapidus A."/>
            <person name="Nolan M."/>
            <person name="Lucas S."/>
            <person name="Hammon N."/>
            <person name="Deshpande S."/>
            <person name="Cheng J.F."/>
            <person name="Tapia R."/>
            <person name="Han C."/>
            <person name="Goodwin L."/>
            <person name="Pitluck S."/>
            <person name="Huntemann M."/>
            <person name="Liolios K."/>
            <person name="Ivanova N."/>
            <person name="Pagani I."/>
            <person name="Mavromatis K."/>
            <person name="Ovchinikova G."/>
            <person name="Pati A."/>
            <person name="Chen A."/>
            <person name="Palaniappan K."/>
            <person name="Land M."/>
            <person name="Hauser L."/>
            <person name="Brambilla E.M."/>
            <person name="Rohde M."/>
            <person name="Spring S."/>
            <person name="Detter J.C."/>
            <person name="Woyke T."/>
            <person name="Bristow J."/>
            <person name="Eisen J.A."/>
            <person name="Markowitz V."/>
            <person name="Hugenholtz P."/>
            <person name="Kyrpides N.C."/>
            <person name="Klenk H.P."/>
        </authorList>
    </citation>
    <scope>NUCLEOTIDE SEQUENCE [LARGE SCALE GENOMIC DNA]</scope>
    <source>
        <strain evidence="16">ATCC 700848 / DSM 11109 / ASRB2</strain>
    </source>
</reference>
<dbReference type="AlphaFoldDB" id="F2NGU8"/>
<evidence type="ECO:0000313" key="16">
    <source>
        <dbReference type="Proteomes" id="UP000000483"/>
    </source>
</evidence>
<dbReference type="Proteomes" id="UP000000483">
    <property type="component" value="Chromosome"/>
</dbReference>
<evidence type="ECO:0000256" key="9">
    <source>
        <dbReference type="ARBA" id="ARBA00022777"/>
    </source>
</evidence>
<dbReference type="Gene3D" id="3.40.50.300">
    <property type="entry name" value="P-loop containing nucleotide triphosphate hydrolases"/>
    <property type="match status" value="1"/>
</dbReference>
<dbReference type="GO" id="GO:0004385">
    <property type="term" value="F:GMP kinase activity"/>
    <property type="evidence" value="ECO:0007669"/>
    <property type="project" value="UniProtKB-UniRule"/>
</dbReference>
<evidence type="ECO:0000256" key="13">
    <source>
        <dbReference type="HAMAP-Rule" id="MF_00328"/>
    </source>
</evidence>
<dbReference type="EMBL" id="CP002629">
    <property type="protein sequence ID" value="AEB08719.1"/>
    <property type="molecule type" value="Genomic_DNA"/>
</dbReference>
<dbReference type="InterPro" id="IPR017665">
    <property type="entry name" value="Guanylate_kinase"/>
</dbReference>
<dbReference type="PANTHER" id="PTHR23117:SF13">
    <property type="entry name" value="GUANYLATE KINASE"/>
    <property type="match status" value="1"/>
</dbReference>
<keyword evidence="9 13" id="KW-0418">Kinase</keyword>
<dbReference type="HAMAP" id="MF_00328">
    <property type="entry name" value="Guanylate_kinase"/>
    <property type="match status" value="1"/>
</dbReference>
<dbReference type="SMART" id="SM00072">
    <property type="entry name" value="GuKc"/>
    <property type="match status" value="1"/>
</dbReference>
<organism evidence="15 16">
    <name type="scientific">Desulfobacca acetoxidans (strain ATCC 700848 / DSM 11109 / ASRB2)</name>
    <dbReference type="NCBI Taxonomy" id="880072"/>
    <lineage>
        <taxon>Bacteria</taxon>
        <taxon>Pseudomonadati</taxon>
        <taxon>Thermodesulfobacteriota</taxon>
        <taxon>Desulfobaccia</taxon>
        <taxon>Desulfobaccales</taxon>
        <taxon>Desulfobaccaceae</taxon>
        <taxon>Desulfobacca</taxon>
    </lineage>
</organism>
<reference evidence="16" key="2">
    <citation type="submission" date="2011-03" db="EMBL/GenBank/DDBJ databases">
        <title>The complete genome of Desulfobacca acetoxidans DSM 11109.</title>
        <authorList>
            <consortium name="US DOE Joint Genome Institute (JGI-PGF)"/>
            <person name="Lucas S."/>
            <person name="Copeland A."/>
            <person name="Lapidus A."/>
            <person name="Bruce D."/>
            <person name="Goodwin L."/>
            <person name="Pitluck S."/>
            <person name="Peters L."/>
            <person name="Kyrpides N."/>
            <person name="Mavromatis K."/>
            <person name="Ivanova N."/>
            <person name="Ovchinnikova G."/>
            <person name="Teshima H."/>
            <person name="Detter J.C."/>
            <person name="Han C."/>
            <person name="Land M."/>
            <person name="Hauser L."/>
            <person name="Markowitz V."/>
            <person name="Cheng J.-F."/>
            <person name="Hugenholtz P."/>
            <person name="Woyke T."/>
            <person name="Wu D."/>
            <person name="Spring S."/>
            <person name="Schueler E."/>
            <person name="Brambilla E."/>
            <person name="Klenk H.-P."/>
            <person name="Eisen J.A."/>
        </authorList>
    </citation>
    <scope>NUCLEOTIDE SEQUENCE [LARGE SCALE GENOMIC DNA]</scope>
    <source>
        <strain evidence="16">ATCC 700848 / DSM 11109 / ASRB2</strain>
    </source>
</reference>
<evidence type="ECO:0000313" key="15">
    <source>
        <dbReference type="EMBL" id="AEB08719.1"/>
    </source>
</evidence>
<evidence type="ECO:0000256" key="12">
    <source>
        <dbReference type="ARBA" id="ARBA00048594"/>
    </source>
</evidence>
<feature type="binding site" evidence="13">
    <location>
        <begin position="10"/>
        <end position="17"/>
    </location>
    <ligand>
        <name>ATP</name>
        <dbReference type="ChEBI" id="CHEBI:30616"/>
    </ligand>
</feature>
<dbReference type="HOGENOM" id="CLU_001715_1_2_7"/>
<evidence type="ECO:0000256" key="5">
    <source>
        <dbReference type="ARBA" id="ARBA00016296"/>
    </source>
</evidence>
<dbReference type="CDD" id="cd00071">
    <property type="entry name" value="GMPK"/>
    <property type="match status" value="1"/>
</dbReference>
<dbReference type="Gene3D" id="3.30.63.10">
    <property type="entry name" value="Guanylate Kinase phosphate binding domain"/>
    <property type="match status" value="1"/>
</dbReference>
<proteinExistence type="inferred from homology"/>
<dbReference type="SUPFAM" id="SSF52540">
    <property type="entry name" value="P-loop containing nucleoside triphosphate hydrolases"/>
    <property type="match status" value="1"/>
</dbReference>
<name>F2NGU8_DESAR</name>
<dbReference type="InterPro" id="IPR020590">
    <property type="entry name" value="Guanylate_kinase_CS"/>
</dbReference>
<dbReference type="eggNOG" id="COG0194">
    <property type="taxonomic scope" value="Bacteria"/>
</dbReference>
<protein>
    <recommendedName>
        <fullName evidence="5 13">Guanylate kinase</fullName>
        <ecNumber evidence="4 13">2.7.4.8</ecNumber>
    </recommendedName>
    <alternativeName>
        <fullName evidence="11 13">GMP kinase</fullName>
    </alternativeName>
</protein>
<feature type="domain" description="Guanylate kinase-like" evidence="14">
    <location>
        <begin position="3"/>
        <end position="181"/>
    </location>
</feature>
<evidence type="ECO:0000256" key="1">
    <source>
        <dbReference type="ARBA" id="ARBA00003531"/>
    </source>
</evidence>
<keyword evidence="7 13" id="KW-0808">Transferase</keyword>
<evidence type="ECO:0000256" key="10">
    <source>
        <dbReference type="ARBA" id="ARBA00022840"/>
    </source>
</evidence>
<comment type="subcellular location">
    <subcellularLocation>
        <location evidence="2 13">Cytoplasm</location>
    </subcellularLocation>
</comment>